<evidence type="ECO:0000313" key="1">
    <source>
        <dbReference type="EMBL" id="MDI1431396.1"/>
    </source>
</evidence>
<name>A0ABT6NSU0_9BACT</name>
<protein>
    <recommendedName>
        <fullName evidence="3">Heme oxygenase-like protein</fullName>
    </recommendedName>
</protein>
<dbReference type="InterPro" id="IPR016084">
    <property type="entry name" value="Haem_Oase-like_multi-hlx"/>
</dbReference>
<proteinExistence type="predicted"/>
<sequence length="362" mass="40499">MSIHRVPFEGFSILCEGDTLHYSLPWLSIEAELVGPDKDMVLAGVAQLQKQDYFAPEAQDFLRRLEDYPASYVAPRQGLERKAPPPRRRELPACAAPADILSQVGAPYTMHEWLWDAERIASLSRIEHDAFDPLCAASYLVGRRLEFEVATEPYRRAIEQKLDRLRRLDEVALFDVAKLLIRQTHYITIGLLPTVTIAGAETPRLSGPLEDFMSEERGHDALMARSLSHLGCEDPERIPVLPSTSTLMRLFAFAARHSPIAFASCIGMFEGSSYPDGDPLAELLEKTSIPGAAFGYKAHFEINRARDHKNEVFKLAAALPPSNLAEVLLGVRVFELAARTSQLMDIEINQEIDRAVSAWFTQ</sequence>
<accession>A0ABT6NSU0</accession>
<dbReference type="Proteomes" id="UP001160301">
    <property type="component" value="Unassembled WGS sequence"/>
</dbReference>
<comment type="caution">
    <text evidence="1">The sequence shown here is derived from an EMBL/GenBank/DDBJ whole genome shotgun (WGS) entry which is preliminary data.</text>
</comment>
<gene>
    <name evidence="1" type="ORF">QHF89_18015</name>
</gene>
<dbReference type="Gene3D" id="1.20.910.10">
    <property type="entry name" value="Heme oxygenase-like"/>
    <property type="match status" value="1"/>
</dbReference>
<evidence type="ECO:0000313" key="2">
    <source>
        <dbReference type="Proteomes" id="UP001160301"/>
    </source>
</evidence>
<keyword evidence="2" id="KW-1185">Reference proteome</keyword>
<organism evidence="1 2">
    <name type="scientific">Polyangium sorediatum</name>
    <dbReference type="NCBI Taxonomy" id="889274"/>
    <lineage>
        <taxon>Bacteria</taxon>
        <taxon>Pseudomonadati</taxon>
        <taxon>Myxococcota</taxon>
        <taxon>Polyangia</taxon>
        <taxon>Polyangiales</taxon>
        <taxon>Polyangiaceae</taxon>
        <taxon>Polyangium</taxon>
    </lineage>
</organism>
<evidence type="ECO:0008006" key="3">
    <source>
        <dbReference type="Google" id="ProtNLM"/>
    </source>
</evidence>
<dbReference type="RefSeq" id="WP_136970721.1">
    <property type="nucleotide sequence ID" value="NZ_JARZHI010000014.1"/>
</dbReference>
<reference evidence="1 2" key="1">
    <citation type="submission" date="2023-04" db="EMBL/GenBank/DDBJ databases">
        <title>The genome sequence of Polyangium sorediatum DSM14670.</title>
        <authorList>
            <person name="Zhang X."/>
        </authorList>
    </citation>
    <scope>NUCLEOTIDE SEQUENCE [LARGE SCALE GENOMIC DNA]</scope>
    <source>
        <strain evidence="1 2">DSM 14670</strain>
    </source>
</reference>
<dbReference type="EMBL" id="JARZHI010000014">
    <property type="protein sequence ID" value="MDI1431396.1"/>
    <property type="molecule type" value="Genomic_DNA"/>
</dbReference>